<evidence type="ECO:0000256" key="2">
    <source>
        <dbReference type="ARBA" id="ARBA00022448"/>
    </source>
</evidence>
<proteinExistence type="predicted"/>
<evidence type="ECO:0000256" key="5">
    <source>
        <dbReference type="ARBA" id="ARBA00023136"/>
    </source>
</evidence>
<dbReference type="Pfam" id="PF07690">
    <property type="entry name" value="MFS_1"/>
    <property type="match status" value="1"/>
</dbReference>
<dbReference type="InterPro" id="IPR036259">
    <property type="entry name" value="MFS_trans_sf"/>
</dbReference>
<protein>
    <recommendedName>
        <fullName evidence="7">Major facilitator superfamily (MFS) profile domain-containing protein</fullName>
    </recommendedName>
</protein>
<dbReference type="OrthoDB" id="196650at2759"/>
<feature type="transmembrane region" description="Helical" evidence="6">
    <location>
        <begin position="161"/>
        <end position="182"/>
    </location>
</feature>
<organism evidence="8 9">
    <name type="scientific">Steinernema carpocapsae</name>
    <name type="common">Entomopathogenic nematode</name>
    <dbReference type="NCBI Taxonomy" id="34508"/>
    <lineage>
        <taxon>Eukaryota</taxon>
        <taxon>Metazoa</taxon>
        <taxon>Ecdysozoa</taxon>
        <taxon>Nematoda</taxon>
        <taxon>Chromadorea</taxon>
        <taxon>Rhabditida</taxon>
        <taxon>Tylenchina</taxon>
        <taxon>Panagrolaimomorpha</taxon>
        <taxon>Strongyloidoidea</taxon>
        <taxon>Steinernematidae</taxon>
        <taxon>Steinernema</taxon>
    </lineage>
</organism>
<dbReference type="PANTHER" id="PTHR23504">
    <property type="entry name" value="MAJOR FACILITATOR SUPERFAMILY DOMAIN-CONTAINING PROTEIN 10"/>
    <property type="match status" value="1"/>
</dbReference>
<feature type="transmembrane region" description="Helical" evidence="6">
    <location>
        <begin position="339"/>
        <end position="367"/>
    </location>
</feature>
<dbReference type="InterPro" id="IPR011701">
    <property type="entry name" value="MFS"/>
</dbReference>
<reference evidence="8 9" key="2">
    <citation type="journal article" date="2019" name="G3 (Bethesda)">
        <title>Hybrid Assembly of the Genome of the Entomopathogenic Nematode Steinernema carpocapsae Identifies the X-Chromosome.</title>
        <authorList>
            <person name="Serra L."/>
            <person name="Macchietto M."/>
            <person name="Macias-Munoz A."/>
            <person name="McGill C.J."/>
            <person name="Rodriguez I.M."/>
            <person name="Rodriguez B."/>
            <person name="Murad R."/>
            <person name="Mortazavi A."/>
        </authorList>
    </citation>
    <scope>NUCLEOTIDE SEQUENCE [LARGE SCALE GENOMIC DNA]</scope>
    <source>
        <strain evidence="8 9">ALL</strain>
    </source>
</reference>
<gene>
    <name evidence="8" type="ORF">L596_003995</name>
</gene>
<evidence type="ECO:0000313" key="8">
    <source>
        <dbReference type="EMBL" id="TMS36947.1"/>
    </source>
</evidence>
<comment type="caution">
    <text evidence="8">The sequence shown here is derived from an EMBL/GenBank/DDBJ whole genome shotgun (WGS) entry which is preliminary data.</text>
</comment>
<accession>A0A4U8UXS2</accession>
<evidence type="ECO:0000259" key="7">
    <source>
        <dbReference type="PROSITE" id="PS50850"/>
    </source>
</evidence>
<dbReference type="GO" id="GO:0022857">
    <property type="term" value="F:transmembrane transporter activity"/>
    <property type="evidence" value="ECO:0007669"/>
    <property type="project" value="InterPro"/>
</dbReference>
<feature type="transmembrane region" description="Helical" evidence="6">
    <location>
        <begin position="9"/>
        <end position="30"/>
    </location>
</feature>
<dbReference type="GO" id="GO:0031526">
    <property type="term" value="C:brush border membrane"/>
    <property type="evidence" value="ECO:0007669"/>
    <property type="project" value="TreeGrafter"/>
</dbReference>
<dbReference type="SUPFAM" id="SSF103473">
    <property type="entry name" value="MFS general substrate transporter"/>
    <property type="match status" value="1"/>
</dbReference>
<dbReference type="AlphaFoldDB" id="A0A4U8UXS2"/>
<name>A0A4U8UXS2_STECR</name>
<dbReference type="PROSITE" id="PS00216">
    <property type="entry name" value="SUGAR_TRANSPORT_1"/>
    <property type="match status" value="1"/>
</dbReference>
<comment type="subcellular location">
    <subcellularLocation>
        <location evidence="1">Membrane</location>
        <topology evidence="1">Multi-pass membrane protein</topology>
    </subcellularLocation>
</comment>
<dbReference type="InterPro" id="IPR020846">
    <property type="entry name" value="MFS_dom"/>
</dbReference>
<feature type="transmembrane region" description="Helical" evidence="6">
    <location>
        <begin position="397"/>
        <end position="421"/>
    </location>
</feature>
<dbReference type="STRING" id="34508.A0A4U8UXS2"/>
<feature type="transmembrane region" description="Helical" evidence="6">
    <location>
        <begin position="304"/>
        <end position="332"/>
    </location>
</feature>
<keyword evidence="4 6" id="KW-1133">Transmembrane helix</keyword>
<dbReference type="PANTHER" id="PTHR23504:SF31">
    <property type="entry name" value="MAJOR FACILITATOR SUPERFAMILY DOMAIN-CONTAINING PROTEIN 10"/>
    <property type="match status" value="1"/>
</dbReference>
<evidence type="ECO:0000256" key="3">
    <source>
        <dbReference type="ARBA" id="ARBA00022692"/>
    </source>
</evidence>
<evidence type="ECO:0000256" key="1">
    <source>
        <dbReference type="ARBA" id="ARBA00004141"/>
    </source>
</evidence>
<dbReference type="PROSITE" id="PS50850">
    <property type="entry name" value="MFS"/>
    <property type="match status" value="1"/>
</dbReference>
<feature type="transmembrane region" description="Helical" evidence="6">
    <location>
        <begin position="105"/>
        <end position="122"/>
    </location>
</feature>
<dbReference type="InterPro" id="IPR005829">
    <property type="entry name" value="Sugar_transporter_CS"/>
</dbReference>
<dbReference type="EMBL" id="AZBU02000001">
    <property type="protein sequence ID" value="TMS36947.1"/>
    <property type="molecule type" value="Genomic_DNA"/>
</dbReference>
<reference evidence="8 9" key="1">
    <citation type="journal article" date="2015" name="Genome Biol.">
        <title>Comparative genomics of Steinernema reveals deeply conserved gene regulatory networks.</title>
        <authorList>
            <person name="Dillman A.R."/>
            <person name="Macchietto M."/>
            <person name="Porter C.F."/>
            <person name="Rogers A."/>
            <person name="Williams B."/>
            <person name="Antoshechkin I."/>
            <person name="Lee M.M."/>
            <person name="Goodwin Z."/>
            <person name="Lu X."/>
            <person name="Lewis E.E."/>
            <person name="Goodrich-Blair H."/>
            <person name="Stock S.P."/>
            <person name="Adams B.J."/>
            <person name="Sternberg P.W."/>
            <person name="Mortazavi A."/>
        </authorList>
    </citation>
    <scope>NUCLEOTIDE SEQUENCE [LARGE SCALE GENOMIC DNA]</scope>
    <source>
        <strain evidence="8 9">ALL</strain>
    </source>
</reference>
<feature type="domain" description="Major facilitator superfamily (MFS) profile" evidence="7">
    <location>
        <begin position="8"/>
        <end position="428"/>
    </location>
</feature>
<evidence type="ECO:0000256" key="4">
    <source>
        <dbReference type="ARBA" id="ARBA00022989"/>
    </source>
</evidence>
<evidence type="ECO:0000313" key="9">
    <source>
        <dbReference type="Proteomes" id="UP000298663"/>
    </source>
</evidence>
<keyword evidence="9" id="KW-1185">Reference proteome</keyword>
<keyword evidence="5 6" id="KW-0472">Membrane</keyword>
<feature type="transmembrane region" description="Helical" evidence="6">
    <location>
        <begin position="72"/>
        <end position="93"/>
    </location>
</feature>
<sequence length="433" mass="47421">MDAASRKTVVVLIFALILDLLAFTCILPLFPSIIDFYSAENRKDSLYSFFDSAIRSIQNLALIPNLTRYNNVLFGGLLGSIFSALQFISSPLLGALSDVYGRKPVLILSVCGTLVSYLVWSMSGTFTLFIISRIIGGLSKASVSVSIAIMADIFPSAKRGIGMALIGLAFSVGFIVGPMFGAYFSTIAPSKHGIDELFSTPAHFAIALTIVELFLLTFVLQETLTAPKMKIENLLNNSRSYLNPWALFAFSALEERQSKQALKVIRAYGLVYFIYLFLFSGLEFTLSFFTHLRFGYDSMQQGRMYLFTGLIMVLIQVAEFGIFATVLSYLMISISQKELIFYTGLFLYAIASSTVVPCINSSILVLANDSDKGVTTGIFRSLGSLARALGPIVASTLFWVVGPTFCYAVGGVALVLPLVLLRKVPQAQEKKEK</sequence>
<feature type="transmembrane region" description="Helical" evidence="6">
    <location>
        <begin position="202"/>
        <end position="220"/>
    </location>
</feature>
<evidence type="ECO:0000256" key="6">
    <source>
        <dbReference type="SAM" id="Phobius"/>
    </source>
</evidence>
<keyword evidence="3 6" id="KW-0812">Transmembrane</keyword>
<feature type="transmembrane region" description="Helical" evidence="6">
    <location>
        <begin position="128"/>
        <end position="149"/>
    </location>
</feature>
<dbReference type="EMBL" id="CM016762">
    <property type="protein sequence ID" value="TMS36947.1"/>
    <property type="molecule type" value="Genomic_DNA"/>
</dbReference>
<feature type="transmembrane region" description="Helical" evidence="6">
    <location>
        <begin position="267"/>
        <end position="292"/>
    </location>
</feature>
<dbReference type="Gene3D" id="1.20.1250.20">
    <property type="entry name" value="MFS general substrate transporter like domains"/>
    <property type="match status" value="1"/>
</dbReference>
<keyword evidence="2" id="KW-0813">Transport</keyword>
<dbReference type="Proteomes" id="UP000298663">
    <property type="component" value="Chromosome X"/>
</dbReference>